<feature type="compositionally biased region" description="Pro residues" evidence="7">
    <location>
        <begin position="401"/>
        <end position="415"/>
    </location>
</feature>
<feature type="region of interest" description="Disordered" evidence="7">
    <location>
        <begin position="286"/>
        <end position="305"/>
    </location>
</feature>
<dbReference type="Gene3D" id="2.60.40.1240">
    <property type="match status" value="1"/>
</dbReference>
<feature type="domain" description="Protein kinase" evidence="9">
    <location>
        <begin position="36"/>
        <end position="285"/>
    </location>
</feature>
<dbReference type="InterPro" id="IPR017441">
    <property type="entry name" value="Protein_kinase_ATP_BS"/>
</dbReference>
<evidence type="ECO:0000313" key="11">
    <source>
        <dbReference type="Proteomes" id="UP000198802"/>
    </source>
</evidence>
<feature type="compositionally biased region" description="Pro residues" evidence="7">
    <location>
        <begin position="344"/>
        <end position="353"/>
    </location>
</feature>
<feature type="compositionally biased region" description="Low complexity" evidence="7">
    <location>
        <begin position="379"/>
        <end position="400"/>
    </location>
</feature>
<evidence type="ECO:0000256" key="5">
    <source>
        <dbReference type="ARBA" id="ARBA00022840"/>
    </source>
</evidence>
<dbReference type="InterPro" id="IPR029050">
    <property type="entry name" value="Immunoprotect_excell_Ig-like"/>
</dbReference>
<feature type="region of interest" description="Disordered" evidence="7">
    <location>
        <begin position="324"/>
        <end position="459"/>
    </location>
</feature>
<reference evidence="11" key="1">
    <citation type="submission" date="2015-11" db="EMBL/GenBank/DDBJ databases">
        <authorList>
            <person name="Varghese N."/>
        </authorList>
    </citation>
    <scope>NUCLEOTIDE SEQUENCE [LARGE SCALE GENOMIC DNA]</scope>
    <source>
        <strain evidence="11">DSM 45899</strain>
    </source>
</reference>
<keyword evidence="3 6" id="KW-0547">Nucleotide-binding</keyword>
<proteinExistence type="predicted"/>
<dbReference type="InterPro" id="IPR011009">
    <property type="entry name" value="Kinase-like_dom_sf"/>
</dbReference>
<dbReference type="GO" id="GO:0005524">
    <property type="term" value="F:ATP binding"/>
    <property type="evidence" value="ECO:0007669"/>
    <property type="project" value="UniProtKB-UniRule"/>
</dbReference>
<dbReference type="Pfam" id="PF11611">
    <property type="entry name" value="DUF4352"/>
    <property type="match status" value="1"/>
</dbReference>
<keyword evidence="8" id="KW-0472">Membrane</keyword>
<dbReference type="PANTHER" id="PTHR43289">
    <property type="entry name" value="MITOGEN-ACTIVATED PROTEIN KINASE KINASE KINASE 20-RELATED"/>
    <property type="match status" value="1"/>
</dbReference>
<dbReference type="AlphaFoldDB" id="A0A0S4QQD4"/>
<dbReference type="GO" id="GO:0004674">
    <property type="term" value="F:protein serine/threonine kinase activity"/>
    <property type="evidence" value="ECO:0007669"/>
    <property type="project" value="UniProtKB-KW"/>
</dbReference>
<evidence type="ECO:0000256" key="3">
    <source>
        <dbReference type="ARBA" id="ARBA00022741"/>
    </source>
</evidence>
<dbReference type="SMART" id="SM00220">
    <property type="entry name" value="S_TKc"/>
    <property type="match status" value="1"/>
</dbReference>
<dbReference type="Pfam" id="PF00069">
    <property type="entry name" value="Pkinase"/>
    <property type="match status" value="1"/>
</dbReference>
<dbReference type="PROSITE" id="PS00108">
    <property type="entry name" value="PROTEIN_KINASE_ST"/>
    <property type="match status" value="1"/>
</dbReference>
<feature type="compositionally biased region" description="Basic and acidic residues" evidence="7">
    <location>
        <begin position="327"/>
        <end position="339"/>
    </location>
</feature>
<evidence type="ECO:0000256" key="2">
    <source>
        <dbReference type="ARBA" id="ARBA00022729"/>
    </source>
</evidence>
<name>A0A0S4QQD4_9ACTN</name>
<keyword evidence="1" id="KW-0808">Transferase</keyword>
<dbReference type="PROSITE" id="PS50011">
    <property type="entry name" value="PROTEIN_KINASE_DOM"/>
    <property type="match status" value="1"/>
</dbReference>
<feature type="transmembrane region" description="Helical" evidence="8">
    <location>
        <begin position="466"/>
        <end position="483"/>
    </location>
</feature>
<accession>A0A0S4QQD4</accession>
<keyword evidence="11" id="KW-1185">Reference proteome</keyword>
<sequence>MDHNGEHAPAARGQPEGLTPPGETLHPHEPRVIGPYRLLRRLGAGGMGTVYLSETAGRRVAVKIVRPDLAADEEFRRRFRQEVDAARRVAPFCTAEVLDADPDAAAPYLVTEFIDGVRLDHAVENGPISGSTLTGLAVGVATALTAIHSAGLVHRDLKPSNVLLSMSGPRVIDFGIAQALEGAKAKPTAWGFGSAGWMAPEQVNGQPIGPEADVFTWGILVAFAGTGRHPFGTGTDLELSTRIVGREPDLVGLSPSLKPLVAAALAKNPDARPSARDLLLSLIALPPTQPSESGEDRAWRPSPTAVDEAEELLHLTQGVSLPNVSLRRAEPAESIDRRIGVGPGAPPPPPPPRGRGDRWRAARPGRWQPPVARPPSQLGPHGRPSGAAAGAARPNAGAAPAGPPQPGGLPVPVPAGAPSFSGAAGAGQPAGGWPAARSPGGGPHHPPGLDAFPDQSRPPRFTPQRILGFAAVALVVVLAAWFISSITGADSDGGANDLRSGDRSESAQAPTAPRTAKVGSPVRDDQLEFRANKIKCGEHQIGESFLARRATGQFCLVDITVTNRGTTARLLESSKQYLTTSAGERHSADFVARFYPSLNGGIWDTIKPGDTVTGTFVFDIPADEKAKSLELHERPESLGVVITP</sequence>
<feature type="region of interest" description="Disordered" evidence="7">
    <location>
        <begin position="491"/>
        <end position="523"/>
    </location>
</feature>
<evidence type="ECO:0000259" key="9">
    <source>
        <dbReference type="PROSITE" id="PS50011"/>
    </source>
</evidence>
<evidence type="ECO:0000256" key="4">
    <source>
        <dbReference type="ARBA" id="ARBA00022777"/>
    </source>
</evidence>
<dbReference type="Gene3D" id="1.10.510.10">
    <property type="entry name" value="Transferase(Phosphotransferase) domain 1"/>
    <property type="match status" value="1"/>
</dbReference>
<gene>
    <name evidence="10" type="ORF">Ga0074812_11440</name>
</gene>
<evidence type="ECO:0000256" key="8">
    <source>
        <dbReference type="SAM" id="Phobius"/>
    </source>
</evidence>
<dbReference type="SUPFAM" id="SSF56112">
    <property type="entry name" value="Protein kinase-like (PK-like)"/>
    <property type="match status" value="1"/>
</dbReference>
<evidence type="ECO:0000256" key="1">
    <source>
        <dbReference type="ARBA" id="ARBA00022679"/>
    </source>
</evidence>
<organism evidence="10 11">
    <name type="scientific">Parafrankia irregularis</name>
    <dbReference type="NCBI Taxonomy" id="795642"/>
    <lineage>
        <taxon>Bacteria</taxon>
        <taxon>Bacillati</taxon>
        <taxon>Actinomycetota</taxon>
        <taxon>Actinomycetes</taxon>
        <taxon>Frankiales</taxon>
        <taxon>Frankiaceae</taxon>
        <taxon>Parafrankia</taxon>
    </lineage>
</organism>
<dbReference type="InterPro" id="IPR008271">
    <property type="entry name" value="Ser/Thr_kinase_AS"/>
</dbReference>
<dbReference type="CDD" id="cd14014">
    <property type="entry name" value="STKc_PknB_like"/>
    <property type="match status" value="1"/>
</dbReference>
<evidence type="ECO:0000256" key="7">
    <source>
        <dbReference type="SAM" id="MobiDB-lite"/>
    </source>
</evidence>
<protein>
    <submittedName>
        <fullName evidence="10">Serine/threonine protein kinase</fullName>
    </submittedName>
</protein>
<feature type="binding site" evidence="6">
    <location>
        <position position="63"/>
    </location>
    <ligand>
        <name>ATP</name>
        <dbReference type="ChEBI" id="CHEBI:30616"/>
    </ligand>
</feature>
<keyword evidence="8" id="KW-1133">Transmembrane helix</keyword>
<dbReference type="InterPro" id="IPR000719">
    <property type="entry name" value="Prot_kinase_dom"/>
</dbReference>
<feature type="region of interest" description="Disordered" evidence="7">
    <location>
        <begin position="1"/>
        <end position="30"/>
    </location>
</feature>
<keyword evidence="8" id="KW-0812">Transmembrane</keyword>
<evidence type="ECO:0000256" key="6">
    <source>
        <dbReference type="PROSITE-ProRule" id="PRU10141"/>
    </source>
</evidence>
<evidence type="ECO:0000313" key="10">
    <source>
        <dbReference type="EMBL" id="CUU57693.1"/>
    </source>
</evidence>
<dbReference type="RefSeq" id="WP_091279585.1">
    <property type="nucleotide sequence ID" value="NZ_FAOZ01000014.1"/>
</dbReference>
<keyword evidence="2" id="KW-0732">Signal</keyword>
<dbReference type="Gene3D" id="3.30.200.20">
    <property type="entry name" value="Phosphorylase Kinase, domain 1"/>
    <property type="match status" value="1"/>
</dbReference>
<keyword evidence="5 6" id="KW-0067">ATP-binding</keyword>
<dbReference type="PROSITE" id="PS00107">
    <property type="entry name" value="PROTEIN_KINASE_ATP"/>
    <property type="match status" value="1"/>
</dbReference>
<keyword evidence="10" id="KW-0723">Serine/threonine-protein kinase</keyword>
<keyword evidence="4 10" id="KW-0418">Kinase</keyword>
<dbReference type="PANTHER" id="PTHR43289:SF34">
    <property type="entry name" value="SERINE_THREONINE-PROTEIN KINASE YBDM-RELATED"/>
    <property type="match status" value="1"/>
</dbReference>
<dbReference type="Proteomes" id="UP000198802">
    <property type="component" value="Unassembled WGS sequence"/>
</dbReference>
<dbReference type="InterPro" id="IPR029051">
    <property type="entry name" value="DUF4352"/>
</dbReference>
<dbReference type="EMBL" id="FAOZ01000014">
    <property type="protein sequence ID" value="CUU57693.1"/>
    <property type="molecule type" value="Genomic_DNA"/>
</dbReference>